<dbReference type="Gene3D" id="3.40.50.2000">
    <property type="entry name" value="Glycogen Phosphorylase B"/>
    <property type="match status" value="1"/>
</dbReference>
<evidence type="ECO:0000313" key="4">
    <source>
        <dbReference type="Proteomes" id="UP000664209"/>
    </source>
</evidence>
<proteinExistence type="predicted"/>
<evidence type="ECO:0000259" key="2">
    <source>
        <dbReference type="Pfam" id="PF00534"/>
    </source>
</evidence>
<dbReference type="EMBL" id="JAGEMK010000001">
    <property type="protein sequence ID" value="MBO1750291.1"/>
    <property type="molecule type" value="Genomic_DNA"/>
</dbReference>
<dbReference type="PANTHER" id="PTHR12526">
    <property type="entry name" value="GLYCOSYLTRANSFERASE"/>
    <property type="match status" value="1"/>
</dbReference>
<keyword evidence="1" id="KW-0808">Transferase</keyword>
<dbReference type="RefSeq" id="WP_208053959.1">
    <property type="nucleotide sequence ID" value="NZ_JAGEMK010000001.1"/>
</dbReference>
<protein>
    <submittedName>
        <fullName evidence="3">Glycosyltransferase</fullName>
    </submittedName>
</protein>
<accession>A0A939LMK3</accession>
<organism evidence="3 4">
    <name type="scientific">Actinotalea soli</name>
    <dbReference type="NCBI Taxonomy" id="2819234"/>
    <lineage>
        <taxon>Bacteria</taxon>
        <taxon>Bacillati</taxon>
        <taxon>Actinomycetota</taxon>
        <taxon>Actinomycetes</taxon>
        <taxon>Micrococcales</taxon>
        <taxon>Cellulomonadaceae</taxon>
        <taxon>Actinotalea</taxon>
    </lineage>
</organism>
<comment type="caution">
    <text evidence="3">The sequence shown here is derived from an EMBL/GenBank/DDBJ whole genome shotgun (WGS) entry which is preliminary data.</text>
</comment>
<evidence type="ECO:0000256" key="1">
    <source>
        <dbReference type="ARBA" id="ARBA00022679"/>
    </source>
</evidence>
<dbReference type="AlphaFoldDB" id="A0A939LMK3"/>
<keyword evidence="4" id="KW-1185">Reference proteome</keyword>
<sequence length="405" mass="44204">MGAGRRRVLISAYACGPGEGSEPGSGWQIVRAAAVTNDVWLVTRRRFATAIEEQRRTDPSLAQHLHVTYLELGDRALRLKRGSLGVYWYYVLWQRRLGRLARQLHAELDLDLAHHATFASDWLPVGLLRLPPGVPIVWGPVGGATYTPRAVRGWLGRRARLLEAVRERATRVARRVWGDAAARRAALVVTHNEDVATRFAYATTLVEPNPALTSQELDAARVGATSGDPASLHAVFVGRLVSWKGTRLAVDAIARNPRWTLDLIGAGPEREHLVARAARAGVANRVRLRGPLPRADTLVEIARADALLLPSMHDSASWVTAESVTLGTPVVCLDIGGPPLVMDGYGVAVTPGPRVTEDLARALDTAALLPRRRSTRWLESRLPALLDAWYALAQRASAPSRTTSR</sequence>
<feature type="domain" description="Glycosyl transferase family 1" evidence="2">
    <location>
        <begin position="234"/>
        <end position="367"/>
    </location>
</feature>
<gene>
    <name evidence="3" type="ORF">J4G33_00570</name>
</gene>
<dbReference type="PANTHER" id="PTHR12526:SF635">
    <property type="entry name" value="GLYCOSYL TRANSFERASE GROUP 1"/>
    <property type="match status" value="1"/>
</dbReference>
<evidence type="ECO:0000313" key="3">
    <source>
        <dbReference type="EMBL" id="MBO1750291.1"/>
    </source>
</evidence>
<reference evidence="3" key="1">
    <citation type="submission" date="2021-03" db="EMBL/GenBank/DDBJ databases">
        <title>Actinotalea soli sp. nov., isolated from soil.</title>
        <authorList>
            <person name="Ping W."/>
            <person name="Zhang J."/>
        </authorList>
    </citation>
    <scope>NUCLEOTIDE SEQUENCE</scope>
    <source>
        <strain evidence="3">BY-33</strain>
    </source>
</reference>
<name>A0A939LMK3_9CELL</name>
<dbReference type="SUPFAM" id="SSF53756">
    <property type="entry name" value="UDP-Glycosyltransferase/glycogen phosphorylase"/>
    <property type="match status" value="1"/>
</dbReference>
<dbReference type="InterPro" id="IPR001296">
    <property type="entry name" value="Glyco_trans_1"/>
</dbReference>
<dbReference type="Proteomes" id="UP000664209">
    <property type="component" value="Unassembled WGS sequence"/>
</dbReference>
<dbReference type="Pfam" id="PF00534">
    <property type="entry name" value="Glycos_transf_1"/>
    <property type="match status" value="1"/>
</dbReference>
<dbReference type="GO" id="GO:0016757">
    <property type="term" value="F:glycosyltransferase activity"/>
    <property type="evidence" value="ECO:0007669"/>
    <property type="project" value="InterPro"/>
</dbReference>